<dbReference type="PROSITE" id="PS51257">
    <property type="entry name" value="PROKAR_LIPOPROTEIN"/>
    <property type="match status" value="1"/>
</dbReference>
<dbReference type="Proteomes" id="UP000607645">
    <property type="component" value="Unassembled WGS sequence"/>
</dbReference>
<keyword evidence="5" id="KW-0449">Lipoprotein</keyword>
<evidence type="ECO:0000313" key="8">
    <source>
        <dbReference type="Proteomes" id="UP000607645"/>
    </source>
</evidence>
<keyword evidence="1" id="KW-1003">Cell membrane</keyword>
<evidence type="ECO:0000313" key="7">
    <source>
        <dbReference type="EMBL" id="MBC5737788.1"/>
    </source>
</evidence>
<comment type="caution">
    <text evidence="7">The sequence shown here is derived from an EMBL/GenBank/DDBJ whole genome shotgun (WGS) entry which is preliminary data.</text>
</comment>
<feature type="signal peptide" evidence="6">
    <location>
        <begin position="1"/>
        <end position="24"/>
    </location>
</feature>
<reference evidence="7" key="1">
    <citation type="submission" date="2020-08" db="EMBL/GenBank/DDBJ databases">
        <title>Genome public.</title>
        <authorList>
            <person name="Liu C."/>
            <person name="Sun Q."/>
        </authorList>
    </citation>
    <scope>NUCLEOTIDE SEQUENCE</scope>
    <source>
        <strain evidence="7">NSJ-52</strain>
    </source>
</reference>
<proteinExistence type="predicted"/>
<dbReference type="InterPro" id="IPR006059">
    <property type="entry name" value="SBP"/>
</dbReference>
<evidence type="ECO:0000256" key="1">
    <source>
        <dbReference type="ARBA" id="ARBA00022475"/>
    </source>
</evidence>
<name>A0A8J6JCW5_9FIRM</name>
<organism evidence="7 8">
    <name type="scientific">Lawsonibacter faecis</name>
    <dbReference type="NCBI Taxonomy" id="2763052"/>
    <lineage>
        <taxon>Bacteria</taxon>
        <taxon>Bacillati</taxon>
        <taxon>Bacillota</taxon>
        <taxon>Clostridia</taxon>
        <taxon>Eubacteriales</taxon>
        <taxon>Oscillospiraceae</taxon>
        <taxon>Lawsonibacter</taxon>
    </lineage>
</organism>
<dbReference type="PANTHER" id="PTHR43649:SF33">
    <property type="entry name" value="POLYGALACTURONAN_RHAMNOGALACTURONAN-BINDING PROTEIN YTCQ"/>
    <property type="match status" value="1"/>
</dbReference>
<keyword evidence="3" id="KW-0472">Membrane</keyword>
<dbReference type="PANTHER" id="PTHR43649">
    <property type="entry name" value="ARABINOSE-BINDING PROTEIN-RELATED"/>
    <property type="match status" value="1"/>
</dbReference>
<dbReference type="InterPro" id="IPR050490">
    <property type="entry name" value="Bact_solute-bd_prot1"/>
</dbReference>
<evidence type="ECO:0000256" key="3">
    <source>
        <dbReference type="ARBA" id="ARBA00023136"/>
    </source>
</evidence>
<feature type="chain" id="PRO_5038515944" evidence="6">
    <location>
        <begin position="25"/>
        <end position="422"/>
    </location>
</feature>
<dbReference type="AlphaFoldDB" id="A0A8J6JCW5"/>
<keyword evidence="8" id="KW-1185">Reference proteome</keyword>
<keyword evidence="4" id="KW-0564">Palmitate</keyword>
<dbReference type="EMBL" id="JACOPQ010000009">
    <property type="protein sequence ID" value="MBC5737788.1"/>
    <property type="molecule type" value="Genomic_DNA"/>
</dbReference>
<evidence type="ECO:0000256" key="4">
    <source>
        <dbReference type="ARBA" id="ARBA00023139"/>
    </source>
</evidence>
<gene>
    <name evidence="7" type="ORF">H8S62_12300</name>
</gene>
<evidence type="ECO:0000256" key="2">
    <source>
        <dbReference type="ARBA" id="ARBA00022729"/>
    </source>
</evidence>
<protein>
    <submittedName>
        <fullName evidence="7">Carbohydrate ABC transporter substrate-binding protein</fullName>
    </submittedName>
</protein>
<accession>A0A8J6JCW5</accession>
<keyword evidence="2 6" id="KW-0732">Signal</keyword>
<evidence type="ECO:0000256" key="5">
    <source>
        <dbReference type="ARBA" id="ARBA00023288"/>
    </source>
</evidence>
<evidence type="ECO:0000256" key="6">
    <source>
        <dbReference type="SAM" id="SignalP"/>
    </source>
</evidence>
<dbReference type="Gene3D" id="3.40.190.10">
    <property type="entry name" value="Periplasmic binding protein-like II"/>
    <property type="match status" value="2"/>
</dbReference>
<dbReference type="SUPFAM" id="SSF53850">
    <property type="entry name" value="Periplasmic binding protein-like II"/>
    <property type="match status" value="1"/>
</dbReference>
<dbReference type="Pfam" id="PF01547">
    <property type="entry name" value="SBP_bac_1"/>
    <property type="match status" value="1"/>
</dbReference>
<sequence>MGVKRGVCAVILSFLLVLSGCGSKNEVFNYEGQREPAQTLSFFGNKYESENVTVIEEILTAFMLEHPDTRISYESLKGAAYYEALEKRMASGQIDDVFMVNHDTALSFSQAGRLADLSGLEAIGSFSDLMLSQMTEPDGSICWVPTTISAFGLYCNLDLLKAHGREVPANLAEWRETCDYFVARGITPIIANNDISLKTLSIAKGFYALYRDGAQQEAFERINRGEEALSGYLSSGFALAEEFCTLGYIDGEKALATQKTSDDLAQFALGESPFMLTGAWAADRVAALEPDFAFEVTPYPVLEDGAVLVVNPDTRLSVSADSPHAGAALEFVACFLQEDHIRKFADNQCSFSPLADAAAPACREILPLAESYRTETAVIGADSLLDFPVWDLTAEASRRILAGEELDAVMGWLDEQVREAVG</sequence>